<reference evidence="2" key="1">
    <citation type="journal article" date="2019" name="Int. J. Syst. Evol. Microbiol.">
        <title>The Global Catalogue of Microorganisms (GCM) 10K type strain sequencing project: providing services to taxonomists for standard genome sequencing and annotation.</title>
        <authorList>
            <consortium name="The Broad Institute Genomics Platform"/>
            <consortium name="The Broad Institute Genome Sequencing Center for Infectious Disease"/>
            <person name="Wu L."/>
            <person name="Ma J."/>
        </authorList>
    </citation>
    <scope>NUCLEOTIDE SEQUENCE [LARGE SCALE GENOMIC DNA]</scope>
    <source>
        <strain evidence="2">CGMCC 1.15341</strain>
    </source>
</reference>
<dbReference type="EMBL" id="BMIJ01000002">
    <property type="protein sequence ID" value="GGB87464.1"/>
    <property type="molecule type" value="Genomic_DNA"/>
</dbReference>
<accession>A0ABQ1K450</accession>
<evidence type="ECO:0000313" key="1">
    <source>
        <dbReference type="EMBL" id="GGB87464.1"/>
    </source>
</evidence>
<comment type="caution">
    <text evidence="1">The sequence shown here is derived from an EMBL/GenBank/DDBJ whole genome shotgun (WGS) entry which is preliminary data.</text>
</comment>
<proteinExistence type="predicted"/>
<evidence type="ECO:0000313" key="2">
    <source>
        <dbReference type="Proteomes" id="UP000629025"/>
    </source>
</evidence>
<organism evidence="1 2">
    <name type="scientific">Marinobacterium zhoushanense</name>
    <dbReference type="NCBI Taxonomy" id="1679163"/>
    <lineage>
        <taxon>Bacteria</taxon>
        <taxon>Pseudomonadati</taxon>
        <taxon>Pseudomonadota</taxon>
        <taxon>Gammaproteobacteria</taxon>
        <taxon>Oceanospirillales</taxon>
        <taxon>Oceanospirillaceae</taxon>
        <taxon>Marinobacterium</taxon>
    </lineage>
</organism>
<keyword evidence="2" id="KW-1185">Reference proteome</keyword>
<dbReference type="Proteomes" id="UP000629025">
    <property type="component" value="Unassembled WGS sequence"/>
</dbReference>
<name>A0ABQ1K450_9GAMM</name>
<protein>
    <recommendedName>
        <fullName evidence="3">CYTH domain-containing protein</fullName>
    </recommendedName>
</protein>
<evidence type="ECO:0008006" key="3">
    <source>
        <dbReference type="Google" id="ProtNLM"/>
    </source>
</evidence>
<sequence>MTKSTEYFITDEEFELTIKTEQFEYRSELLELTGALNDPHLAIHIDHYSFVPNDQVRIKI</sequence>
<gene>
    <name evidence="1" type="ORF">GCM10011352_11770</name>
</gene>